<dbReference type="InterPro" id="IPR033901">
    <property type="entry name" value="RNAPI/III_AC40"/>
</dbReference>
<dbReference type="GO" id="GO:0046983">
    <property type="term" value="F:protein dimerization activity"/>
    <property type="evidence" value="ECO:0007669"/>
    <property type="project" value="InterPro"/>
</dbReference>
<dbReference type="InterPro" id="IPR011263">
    <property type="entry name" value="DNA-dir_RNA_pol_RpoA/D/Rpb3"/>
</dbReference>
<dbReference type="HAMAP" id="MF_00320">
    <property type="entry name" value="RNApol_arch_Rpo3"/>
    <property type="match status" value="1"/>
</dbReference>
<keyword evidence="3" id="KW-0240">DNA-directed RNA polymerase</keyword>
<evidence type="ECO:0000256" key="1">
    <source>
        <dbReference type="ARBA" id="ARBA00004123"/>
    </source>
</evidence>
<dbReference type="Gene3D" id="3.30.1360.10">
    <property type="entry name" value="RNA polymerase, RBP11-like subunit"/>
    <property type="match status" value="1"/>
</dbReference>
<dbReference type="Proteomes" id="UP000800094">
    <property type="component" value="Unassembled WGS sequence"/>
</dbReference>
<dbReference type="FunFam" id="2.170.120.12:FF:000003">
    <property type="entry name" value="Dna-directed rna polymerases i and iii subunit"/>
    <property type="match status" value="1"/>
</dbReference>
<dbReference type="GO" id="GO:0003899">
    <property type="term" value="F:DNA-directed RNA polymerase activity"/>
    <property type="evidence" value="ECO:0007669"/>
    <property type="project" value="InterPro"/>
</dbReference>
<evidence type="ECO:0000256" key="6">
    <source>
        <dbReference type="ARBA" id="ARBA00025804"/>
    </source>
</evidence>
<dbReference type="GO" id="GO:0006362">
    <property type="term" value="P:transcription elongation by RNA polymerase I"/>
    <property type="evidence" value="ECO:0007669"/>
    <property type="project" value="UniProtKB-ARBA"/>
</dbReference>
<dbReference type="EMBL" id="ML987191">
    <property type="protein sequence ID" value="KAF2253289.1"/>
    <property type="molecule type" value="Genomic_DNA"/>
</dbReference>
<dbReference type="RefSeq" id="XP_033688293.1">
    <property type="nucleotide sequence ID" value="XM_033824730.1"/>
</dbReference>
<dbReference type="GO" id="GO:0003677">
    <property type="term" value="F:DNA binding"/>
    <property type="evidence" value="ECO:0007669"/>
    <property type="project" value="InterPro"/>
</dbReference>
<dbReference type="PANTHER" id="PTHR11800">
    <property type="entry name" value="DNA-DIRECTED RNA POLYMERASE"/>
    <property type="match status" value="1"/>
</dbReference>
<dbReference type="InterPro" id="IPR036643">
    <property type="entry name" value="RNApol_insert_sf"/>
</dbReference>
<dbReference type="Pfam" id="PF01193">
    <property type="entry name" value="RNA_pol_L"/>
    <property type="match status" value="1"/>
</dbReference>
<evidence type="ECO:0000256" key="4">
    <source>
        <dbReference type="ARBA" id="ARBA00023163"/>
    </source>
</evidence>
<dbReference type="CDD" id="cd07032">
    <property type="entry name" value="RNAP_I_II_AC40"/>
    <property type="match status" value="1"/>
</dbReference>
<proteinExistence type="inferred from homology"/>
<dbReference type="Gene3D" id="2.170.120.12">
    <property type="entry name" value="DNA-directed RNA polymerase, insert domain"/>
    <property type="match status" value="1"/>
</dbReference>
<dbReference type="PANTHER" id="PTHR11800:SF13">
    <property type="entry name" value="DNA-DIRECTED RNA POLYMERASES I AND III SUBUNIT RPAC1"/>
    <property type="match status" value="1"/>
</dbReference>
<feature type="domain" description="DNA-directed RNA polymerase RpoA/D/Rpb3-type" evidence="9">
    <location>
        <begin position="61"/>
        <end position="369"/>
    </location>
</feature>
<comment type="subcellular location">
    <subcellularLocation>
        <location evidence="1">Nucleus</location>
    </subcellularLocation>
</comment>
<name>A0A6A6ISM7_9PLEO</name>
<comment type="similarity">
    <text evidence="6">Belongs to the archaeal Rpo3/eukaryotic RPB3 RNA polymerase subunit family.</text>
</comment>
<dbReference type="Pfam" id="PF01000">
    <property type="entry name" value="RNA_pol_A_bac"/>
    <property type="match status" value="1"/>
</dbReference>
<evidence type="ECO:0000256" key="2">
    <source>
        <dbReference type="ARBA" id="ARBA00022083"/>
    </source>
</evidence>
<evidence type="ECO:0000256" key="5">
    <source>
        <dbReference type="ARBA" id="ARBA00023242"/>
    </source>
</evidence>
<evidence type="ECO:0000313" key="11">
    <source>
        <dbReference type="Proteomes" id="UP000800094"/>
    </source>
</evidence>
<dbReference type="PROSITE" id="PS00446">
    <property type="entry name" value="RNA_POL_D_30KD"/>
    <property type="match status" value="1"/>
</dbReference>
<dbReference type="SUPFAM" id="SSF55257">
    <property type="entry name" value="RBP11-like subunits of RNA polymerase"/>
    <property type="match status" value="1"/>
</dbReference>
<keyword evidence="11" id="KW-1185">Reference proteome</keyword>
<keyword evidence="5" id="KW-0539">Nucleus</keyword>
<sequence>MPVPSADELARRKKLEVGPETVSNQASTDFPGHWPGENHEWNLDYFRENFQVQFHSQEPLDLSFSLIGIDTSVANAFRRILLAEIPTLAIEDVFIYQNTSIIQDEVLAHRLGLIPLCGNRDGLQWMKWYQKPTEESEGSGPQPSDYNAAVLNLDIACTWQEGGLERAVRGETDPDKLYVNHNVYARDIVWQPTGKQEDWFPEGDGIRPVHPDILLVKMRPGQQIQLMMHAFKGIGQDHAKFSPVATASYRLLPTIDIIKPIVGADAKKFARCFPKGVIKLEEVTSADAQKAPELGGKEGEPKAVVDDPMKDTVSRECLRHPEFKDKVKLGRVRDHFIFRIESTGQWDSDELFLESVRLLKVKCQRIKRGLDEMMK</sequence>
<keyword evidence="4" id="KW-0804">Transcription</keyword>
<dbReference type="GO" id="GO:0006383">
    <property type="term" value="P:transcription by RNA polymerase III"/>
    <property type="evidence" value="ECO:0007669"/>
    <property type="project" value="UniProtKB-ARBA"/>
</dbReference>
<accession>A0A6A6ISM7</accession>
<dbReference type="AlphaFoldDB" id="A0A6A6ISM7"/>
<evidence type="ECO:0000313" key="10">
    <source>
        <dbReference type="EMBL" id="KAF2253289.1"/>
    </source>
</evidence>
<dbReference type="GO" id="GO:0005666">
    <property type="term" value="C:RNA polymerase III complex"/>
    <property type="evidence" value="ECO:0007669"/>
    <property type="project" value="TreeGrafter"/>
</dbReference>
<dbReference type="GeneID" id="54578060"/>
<dbReference type="GO" id="GO:0005736">
    <property type="term" value="C:RNA polymerase I complex"/>
    <property type="evidence" value="ECO:0007669"/>
    <property type="project" value="UniProtKB-ARBA"/>
</dbReference>
<evidence type="ECO:0000256" key="8">
    <source>
        <dbReference type="SAM" id="MobiDB-lite"/>
    </source>
</evidence>
<dbReference type="InterPro" id="IPR022842">
    <property type="entry name" value="RNAP_Rpo3/Rpb3/RPAC1"/>
</dbReference>
<dbReference type="InterPro" id="IPR036603">
    <property type="entry name" value="RBP11-like"/>
</dbReference>
<dbReference type="SUPFAM" id="SSF56553">
    <property type="entry name" value="Insert subdomain of RNA polymerase alpha subunit"/>
    <property type="match status" value="1"/>
</dbReference>
<dbReference type="InterPro" id="IPR050518">
    <property type="entry name" value="Rpo3/RPB3_RNA_Pol_subunit"/>
</dbReference>
<reference evidence="10" key="1">
    <citation type="journal article" date="2020" name="Stud. Mycol.">
        <title>101 Dothideomycetes genomes: a test case for predicting lifestyles and emergence of pathogens.</title>
        <authorList>
            <person name="Haridas S."/>
            <person name="Albert R."/>
            <person name="Binder M."/>
            <person name="Bloem J."/>
            <person name="Labutti K."/>
            <person name="Salamov A."/>
            <person name="Andreopoulos B."/>
            <person name="Baker S."/>
            <person name="Barry K."/>
            <person name="Bills G."/>
            <person name="Bluhm B."/>
            <person name="Cannon C."/>
            <person name="Castanera R."/>
            <person name="Culley D."/>
            <person name="Daum C."/>
            <person name="Ezra D."/>
            <person name="Gonzalez J."/>
            <person name="Henrissat B."/>
            <person name="Kuo A."/>
            <person name="Liang C."/>
            <person name="Lipzen A."/>
            <person name="Lutzoni F."/>
            <person name="Magnuson J."/>
            <person name="Mondo S."/>
            <person name="Nolan M."/>
            <person name="Ohm R."/>
            <person name="Pangilinan J."/>
            <person name="Park H.-J."/>
            <person name="Ramirez L."/>
            <person name="Alfaro M."/>
            <person name="Sun H."/>
            <person name="Tritt A."/>
            <person name="Yoshinaga Y."/>
            <person name="Zwiers L.-H."/>
            <person name="Turgeon B."/>
            <person name="Goodwin S."/>
            <person name="Spatafora J."/>
            <person name="Crous P."/>
            <person name="Grigoriev I."/>
        </authorList>
    </citation>
    <scope>NUCLEOTIDE SEQUENCE</scope>
    <source>
        <strain evidence="10">CBS 122368</strain>
    </source>
</reference>
<organism evidence="10 11">
    <name type="scientific">Trematosphaeria pertusa</name>
    <dbReference type="NCBI Taxonomy" id="390896"/>
    <lineage>
        <taxon>Eukaryota</taxon>
        <taxon>Fungi</taxon>
        <taxon>Dikarya</taxon>
        <taxon>Ascomycota</taxon>
        <taxon>Pezizomycotina</taxon>
        <taxon>Dothideomycetes</taxon>
        <taxon>Pleosporomycetidae</taxon>
        <taxon>Pleosporales</taxon>
        <taxon>Massarineae</taxon>
        <taxon>Trematosphaeriaceae</taxon>
        <taxon>Trematosphaeria</taxon>
    </lineage>
</organism>
<dbReference type="InterPro" id="IPR001514">
    <property type="entry name" value="DNA-dir_RNA_pol_30-40kDasu_CS"/>
</dbReference>
<feature type="region of interest" description="Disordered" evidence="8">
    <location>
        <begin position="1"/>
        <end position="34"/>
    </location>
</feature>
<protein>
    <recommendedName>
        <fullName evidence="2">DNA-directed RNA polymerases I and III subunit RPAC1</fullName>
    </recommendedName>
    <alternativeName>
        <fullName evidence="7">DNA-directed RNA polymerases I and III 40 kDa polypeptide</fullName>
    </alternativeName>
</protein>
<dbReference type="InterPro" id="IPR011262">
    <property type="entry name" value="DNA-dir_RNA_pol_insert"/>
</dbReference>
<evidence type="ECO:0000256" key="7">
    <source>
        <dbReference type="ARBA" id="ARBA00081520"/>
    </source>
</evidence>
<dbReference type="OrthoDB" id="270173at2759"/>
<dbReference type="FunFam" id="3.30.1360.10:FF:000005">
    <property type="entry name" value="Dna-directed rna polymerases i and iii subunit"/>
    <property type="match status" value="1"/>
</dbReference>
<gene>
    <name evidence="10" type="ORF">BU26DRAFT_449974</name>
</gene>
<evidence type="ECO:0000259" key="9">
    <source>
        <dbReference type="SMART" id="SM00662"/>
    </source>
</evidence>
<dbReference type="SMART" id="SM00662">
    <property type="entry name" value="RPOLD"/>
    <property type="match status" value="1"/>
</dbReference>
<evidence type="ECO:0000256" key="3">
    <source>
        <dbReference type="ARBA" id="ARBA00022478"/>
    </source>
</evidence>